<dbReference type="InterPro" id="IPR010178">
    <property type="entry name" value="Lit"/>
</dbReference>
<keyword evidence="4" id="KW-1185">Reference proteome</keyword>
<feature type="transmembrane region" description="Helical" evidence="2">
    <location>
        <begin position="137"/>
        <end position="163"/>
    </location>
</feature>
<feature type="compositionally biased region" description="Low complexity" evidence="1">
    <location>
        <begin position="63"/>
        <end position="97"/>
    </location>
</feature>
<name>A0ABS4YS11_9MICC</name>
<proteinExistence type="predicted"/>
<evidence type="ECO:0000313" key="4">
    <source>
        <dbReference type="Proteomes" id="UP000711614"/>
    </source>
</evidence>
<gene>
    <name evidence="3" type="ORF">JOF48_000387</name>
</gene>
<feature type="region of interest" description="Disordered" evidence="1">
    <location>
        <begin position="349"/>
        <end position="368"/>
    </location>
</feature>
<feature type="transmembrane region" description="Helical" evidence="2">
    <location>
        <begin position="321"/>
        <end position="341"/>
    </location>
</feature>
<keyword evidence="2" id="KW-0472">Membrane</keyword>
<comment type="caution">
    <text evidence="3">The sequence shown here is derived from an EMBL/GenBank/DDBJ whole genome shotgun (WGS) entry which is preliminary data.</text>
</comment>
<feature type="transmembrane region" description="Helical" evidence="2">
    <location>
        <begin position="262"/>
        <end position="284"/>
    </location>
</feature>
<protein>
    <submittedName>
        <fullName evidence="3">Integral membrane protein (TIGR01906 family)</fullName>
    </submittedName>
</protein>
<sequence>MPQDPARNADSETPTVAGAAVVPGKDAAPAPAAPKIKLDGASASQPMRPAARLPKLPGDDEAPTTAIPAPAGPGDKWTQPLAGVAPQQQPAPATAPEKPADTSMLSMRPPAEEVARRQAAMEKAANTKPVLTRVFQVLLAVFYPVVLLVLAIRVVTSNVFLWVEYHRPGFPADSFGFSTEDRVTYGSYTVDYLLNFAPPRFLGGLVDKIGNPLFLDREVGHMADVKSVIVMAFIVGLVLAAVMVVAMVYLARRTRGGIRRGLFAGSIATLAVIVGLGVFAVTGWEAFFTEFHKIFFADGTWTFYTDDTLIRLFPSQFWMDAGIFIGVFVLVVSSLTLAFTWPTKERRHAAGKTGKSAGIGAPSGRRAA</sequence>
<dbReference type="Pfam" id="PF07314">
    <property type="entry name" value="Lit"/>
    <property type="match status" value="1"/>
</dbReference>
<feature type="compositionally biased region" description="Low complexity" evidence="1">
    <location>
        <begin position="16"/>
        <end position="35"/>
    </location>
</feature>
<dbReference type="NCBIfam" id="TIGR01906">
    <property type="entry name" value="integ_TIGR01906"/>
    <property type="match status" value="1"/>
</dbReference>
<keyword evidence="2" id="KW-0812">Transmembrane</keyword>
<dbReference type="Proteomes" id="UP000711614">
    <property type="component" value="Unassembled WGS sequence"/>
</dbReference>
<evidence type="ECO:0000256" key="1">
    <source>
        <dbReference type="SAM" id="MobiDB-lite"/>
    </source>
</evidence>
<accession>A0ABS4YS11</accession>
<feature type="transmembrane region" description="Helical" evidence="2">
    <location>
        <begin position="228"/>
        <end position="250"/>
    </location>
</feature>
<organism evidence="3 4">
    <name type="scientific">Arthrobacter stackebrandtii</name>
    <dbReference type="NCBI Taxonomy" id="272161"/>
    <lineage>
        <taxon>Bacteria</taxon>
        <taxon>Bacillati</taxon>
        <taxon>Actinomycetota</taxon>
        <taxon>Actinomycetes</taxon>
        <taxon>Micrococcales</taxon>
        <taxon>Micrococcaceae</taxon>
        <taxon>Arthrobacter</taxon>
    </lineage>
</organism>
<evidence type="ECO:0000313" key="3">
    <source>
        <dbReference type="EMBL" id="MBP2411588.1"/>
    </source>
</evidence>
<feature type="region of interest" description="Disordered" evidence="1">
    <location>
        <begin position="1"/>
        <end position="105"/>
    </location>
</feature>
<dbReference type="EMBL" id="JAGIOI010000001">
    <property type="protein sequence ID" value="MBP2411588.1"/>
    <property type="molecule type" value="Genomic_DNA"/>
</dbReference>
<evidence type="ECO:0000256" key="2">
    <source>
        <dbReference type="SAM" id="Phobius"/>
    </source>
</evidence>
<keyword evidence="2" id="KW-1133">Transmembrane helix</keyword>
<reference evidence="3 4" key="1">
    <citation type="submission" date="2021-03" db="EMBL/GenBank/DDBJ databases">
        <title>Sequencing the genomes of 1000 actinobacteria strains.</title>
        <authorList>
            <person name="Klenk H.-P."/>
        </authorList>
    </citation>
    <scope>NUCLEOTIDE SEQUENCE [LARGE SCALE GENOMIC DNA]</scope>
    <source>
        <strain evidence="3 4">DSM 16005</strain>
    </source>
</reference>